<accession>A0A0E3WTJ9</accession>
<name>A0A0E3WTJ9_9EURY</name>
<keyword evidence="1" id="KW-1133">Transmembrane helix</keyword>
<dbReference type="PATRIC" id="fig|1434110.4.peg.2979"/>
<dbReference type="STRING" id="1434110.MSHOH_2327"/>
<dbReference type="Gene3D" id="2.60.40.10">
    <property type="entry name" value="Immunoglobulins"/>
    <property type="match status" value="1"/>
</dbReference>
<dbReference type="PANTHER" id="PTHR35902:SF3">
    <property type="entry name" value="NPCBM-ASSOCIATED, NEW3 DOMAIN OF ALPHA-GALACTOSIDASE"/>
    <property type="match status" value="1"/>
</dbReference>
<evidence type="ECO:0008006" key="4">
    <source>
        <dbReference type="Google" id="ProtNLM"/>
    </source>
</evidence>
<feature type="transmembrane region" description="Helical" evidence="1">
    <location>
        <begin position="403"/>
        <end position="422"/>
    </location>
</feature>
<evidence type="ECO:0000313" key="2">
    <source>
        <dbReference type="EMBL" id="AKB78810.1"/>
    </source>
</evidence>
<dbReference type="InterPro" id="IPR013783">
    <property type="entry name" value="Ig-like_fold"/>
</dbReference>
<dbReference type="Proteomes" id="UP000033101">
    <property type="component" value="Chromosome"/>
</dbReference>
<sequence>MAFKQFVIFICIILLYLFLSSGNAFAATTLDTNRSLDKGINVNLLNQDPDPVKPGDVLEVRISIENTGYSDIENCYLEIKPEYPFRALSGEKLTENIGTLGKRSEDDRRRIVKFKLGIENDVNEGKYPLKVYLYSTDNKNKISLTRELTIDIDSESNAEIEYINVEKLIPGEKTKLTFGIKNVGNSPLKNSMFSWECTNDLILPVGSSNVKHINLIDVGETANVSFDVLTNVNTKPGLYKLDMVLTYDDIEELQTITEGGTIENQKRKTIESKAGIYIGGTTDFDISFMEKSPEGAYTFSVSNIGNNGANSVKISVPLQENWTITDGGSNSVILGNLQKGDYTIADFNLKPKTLGQELPIKFEISYTSSDGMRQVEENVLSLYASSTLPVSSKMSEESSGSSLFSYKLIVLILLGAAGIFIYRIRQKKIKEKNAEGNLTDENQMEEEKIGE</sequence>
<dbReference type="OrthoDB" id="56770at2157"/>
<dbReference type="KEGG" id="mhor:MSHOH_2327"/>
<keyword evidence="1" id="KW-0472">Membrane</keyword>
<dbReference type="HOGENOM" id="CLU_053088_0_0_2"/>
<keyword evidence="3" id="KW-1185">Reference proteome</keyword>
<proteinExistence type="predicted"/>
<keyword evidence="1" id="KW-0812">Transmembrane</keyword>
<dbReference type="PANTHER" id="PTHR35902">
    <property type="entry name" value="S-LAYER DOMAIN-LIKE PROTEIN-RELATED"/>
    <property type="match status" value="1"/>
</dbReference>
<organism evidence="2 3">
    <name type="scientific">Methanosarcina horonobensis HB-1 = JCM 15518</name>
    <dbReference type="NCBI Taxonomy" id="1434110"/>
    <lineage>
        <taxon>Archaea</taxon>
        <taxon>Methanobacteriati</taxon>
        <taxon>Methanobacteriota</taxon>
        <taxon>Stenosarchaea group</taxon>
        <taxon>Methanomicrobia</taxon>
        <taxon>Methanosarcinales</taxon>
        <taxon>Methanosarcinaceae</taxon>
        <taxon>Methanosarcina</taxon>
    </lineage>
</organism>
<gene>
    <name evidence="2" type="ORF">MSHOH_2327</name>
</gene>
<evidence type="ECO:0000313" key="3">
    <source>
        <dbReference type="Proteomes" id="UP000033101"/>
    </source>
</evidence>
<reference evidence="2 3" key="1">
    <citation type="submission" date="2014-07" db="EMBL/GenBank/DDBJ databases">
        <title>Methanogenic archaea and the global carbon cycle.</title>
        <authorList>
            <person name="Henriksen J.R."/>
            <person name="Luke J."/>
            <person name="Reinhart S."/>
            <person name="Benedict M.N."/>
            <person name="Youngblut N.D."/>
            <person name="Metcalf M.E."/>
            <person name="Whitaker R.J."/>
            <person name="Metcalf W.W."/>
        </authorList>
    </citation>
    <scope>NUCLEOTIDE SEQUENCE [LARGE SCALE GENOMIC DNA]</scope>
    <source>
        <strain evidence="2 3">HB-1</strain>
    </source>
</reference>
<protein>
    <recommendedName>
        <fullName evidence="4">NPCBM-associated, NEW3 domain of alpha-galactosidase</fullName>
    </recommendedName>
</protein>
<dbReference type="EMBL" id="CP009516">
    <property type="protein sequence ID" value="AKB78810.1"/>
    <property type="molecule type" value="Genomic_DNA"/>
</dbReference>
<dbReference type="AlphaFoldDB" id="A0A0E3WTJ9"/>
<evidence type="ECO:0000256" key="1">
    <source>
        <dbReference type="SAM" id="Phobius"/>
    </source>
</evidence>